<dbReference type="AlphaFoldDB" id="F5Z415"/>
<sequence>MLSEMIQPVLAAPVSARERLIKRLETTTPQQTLCAQEDVTKSTYRYRFSALQKYLHIQVNPINTKCWLIFDLDGTDPFIWEDKLLPPPNIIVSGQGPKAKLQQISAHLFYAIQNVPTSRNSRRKPINFLNDIKRKMTSELMADNAYTGPLCKNPLHPFWKTSFLHDHEYNLNELNDGFKRQEMYKRGDFDWDDVPDSRNCTVFHELRFEAYRRVIFARENWSYEQWEQHLFQLAIYFNDFTGKDLSKTHQLPLNELSSIVRSVSRWTWLNYNPPHNRGIAGLWNLPIQAITQKLAQQEGARYTHRTRQEKTKQQILEARSRLTKRGERLTQINLAKESGLTRQTIAKYKDVIKC</sequence>
<dbReference type="Gene3D" id="1.10.340.50">
    <property type="match status" value="1"/>
</dbReference>
<organism evidence="2 3">
    <name type="scientific">Alteromonas naphthalenivorans</name>
    <dbReference type="NCBI Taxonomy" id="715451"/>
    <lineage>
        <taxon>Bacteria</taxon>
        <taxon>Pseudomonadati</taxon>
        <taxon>Pseudomonadota</taxon>
        <taxon>Gammaproteobacteria</taxon>
        <taxon>Alteromonadales</taxon>
        <taxon>Alteromonadaceae</taxon>
        <taxon>Alteromonas/Salinimonas group</taxon>
        <taxon>Alteromonas</taxon>
    </lineage>
</organism>
<keyword evidence="3" id="KW-1185">Reference proteome</keyword>
<dbReference type="InterPro" id="IPR004322">
    <property type="entry name" value="Plasmid_replicase_bac"/>
</dbReference>
<feature type="domain" description="Primase C-terminal 1" evidence="1">
    <location>
        <begin position="197"/>
        <end position="268"/>
    </location>
</feature>
<evidence type="ECO:0000313" key="2">
    <source>
        <dbReference type="EMBL" id="AEF02597.1"/>
    </source>
</evidence>
<dbReference type="Pfam" id="PF08708">
    <property type="entry name" value="PriCT_1"/>
    <property type="match status" value="1"/>
</dbReference>
<dbReference type="Pfam" id="PF03090">
    <property type="entry name" value="Replicase"/>
    <property type="match status" value="1"/>
</dbReference>
<name>F5Z415_ALTNA</name>
<dbReference type="OrthoDB" id="5445431at2"/>
<dbReference type="RefSeq" id="WP_013783538.1">
    <property type="nucleotide sequence ID" value="NC_015554.1"/>
</dbReference>
<accession>F5Z415</accession>
<protein>
    <submittedName>
        <fullName evidence="2">Replication protein A</fullName>
    </submittedName>
</protein>
<dbReference type="EMBL" id="CP002339">
    <property type="protein sequence ID" value="AEF02597.1"/>
    <property type="molecule type" value="Genomic_DNA"/>
</dbReference>
<dbReference type="eggNOG" id="COG2197">
    <property type="taxonomic scope" value="Bacteria"/>
</dbReference>
<dbReference type="KEGG" id="alt:ambt_05245"/>
<dbReference type="InterPro" id="IPR014820">
    <property type="entry name" value="PriCT_1"/>
</dbReference>
<proteinExistence type="predicted"/>
<evidence type="ECO:0000313" key="3">
    <source>
        <dbReference type="Proteomes" id="UP000000683"/>
    </source>
</evidence>
<evidence type="ECO:0000259" key="1">
    <source>
        <dbReference type="Pfam" id="PF08708"/>
    </source>
</evidence>
<reference evidence="2 3" key="1">
    <citation type="journal article" date="2011" name="J. Bacteriol.">
        <title>Complete genome sequence of the polycyclic aromatic hydrocarbon-degrading bacterium Alteromonas sp. strain SN2.</title>
        <authorList>
            <person name="Jin H.M."/>
            <person name="Jeong H."/>
            <person name="Moon E.J."/>
            <person name="Math R.K."/>
            <person name="Lee K."/>
            <person name="Kim H.J."/>
            <person name="Jeon C.O."/>
            <person name="Oh T.K."/>
            <person name="Kim J.F."/>
        </authorList>
    </citation>
    <scope>NUCLEOTIDE SEQUENCE [LARGE SCALE GENOMIC DNA]</scope>
    <source>
        <strain evidence="3">JCM 17741 / KACC 18427 / KCTC 11700BP / SN2</strain>
    </source>
</reference>
<gene>
    <name evidence="2" type="ordered locus">ambt_05245</name>
</gene>
<dbReference type="Proteomes" id="UP000000683">
    <property type="component" value="Chromosome"/>
</dbReference>
<dbReference type="HOGENOM" id="CLU_045112_2_0_6"/>